<protein>
    <submittedName>
        <fullName evidence="2">Uncharacterized protein</fullName>
    </submittedName>
</protein>
<dbReference type="CTD" id="36343419"/>
<name>W6UHC1_ECHGR</name>
<keyword evidence="3" id="KW-1185">Reference proteome</keyword>
<evidence type="ECO:0000256" key="1">
    <source>
        <dbReference type="SAM" id="SignalP"/>
    </source>
</evidence>
<sequence>MKIRLCKLLVSLSYLQITKSTWRKHAFYSHNSYSIFNFISQEYAKVKQCFVKSSETMPTVLKAYHGDLPSPLRKFLESLTHADQVIKALNLNEVEKTFCIIYTTSKVARKCISWRRISSKFHSIEMFIVITSTTPLKLKIKSDYLFLLTFTNKEAEAL</sequence>
<feature type="chain" id="PRO_5004882090" evidence="1">
    <location>
        <begin position="21"/>
        <end position="158"/>
    </location>
</feature>
<proteinExistence type="predicted"/>
<dbReference type="EMBL" id="APAU02000084">
    <property type="protein sequence ID" value="EUB57462.1"/>
    <property type="molecule type" value="Genomic_DNA"/>
</dbReference>
<dbReference type="Proteomes" id="UP000019149">
    <property type="component" value="Unassembled WGS sequence"/>
</dbReference>
<evidence type="ECO:0000313" key="3">
    <source>
        <dbReference type="Proteomes" id="UP000019149"/>
    </source>
</evidence>
<gene>
    <name evidence="2" type="ORF">EGR_07704</name>
</gene>
<accession>W6UHC1</accession>
<dbReference type="RefSeq" id="XP_024348658.1">
    <property type="nucleotide sequence ID" value="XM_024496953.1"/>
</dbReference>
<reference evidence="2 3" key="1">
    <citation type="journal article" date="2013" name="Nat. Genet.">
        <title>The genome of the hydatid tapeworm Echinococcus granulosus.</title>
        <authorList>
            <person name="Zheng H."/>
            <person name="Zhang W."/>
            <person name="Zhang L."/>
            <person name="Zhang Z."/>
            <person name="Li J."/>
            <person name="Lu G."/>
            <person name="Zhu Y."/>
            <person name="Wang Y."/>
            <person name="Huang Y."/>
            <person name="Liu J."/>
            <person name="Kang H."/>
            <person name="Chen J."/>
            <person name="Wang L."/>
            <person name="Chen A."/>
            <person name="Yu S."/>
            <person name="Gao Z."/>
            <person name="Jin L."/>
            <person name="Gu W."/>
            <person name="Wang Z."/>
            <person name="Zhao L."/>
            <person name="Shi B."/>
            <person name="Wen H."/>
            <person name="Lin R."/>
            <person name="Jones M.K."/>
            <person name="Brejova B."/>
            <person name="Vinar T."/>
            <person name="Zhao G."/>
            <person name="McManus D.P."/>
            <person name="Chen Z."/>
            <person name="Zhou Y."/>
            <person name="Wang S."/>
        </authorList>
    </citation>
    <scope>NUCLEOTIDE SEQUENCE [LARGE SCALE GENOMIC DNA]</scope>
</reference>
<dbReference type="GeneID" id="36343419"/>
<feature type="signal peptide" evidence="1">
    <location>
        <begin position="1"/>
        <end position="20"/>
    </location>
</feature>
<dbReference type="KEGG" id="egl:EGR_07704"/>
<organism evidence="2 3">
    <name type="scientific">Echinococcus granulosus</name>
    <name type="common">Hydatid tapeworm</name>
    <dbReference type="NCBI Taxonomy" id="6210"/>
    <lineage>
        <taxon>Eukaryota</taxon>
        <taxon>Metazoa</taxon>
        <taxon>Spiralia</taxon>
        <taxon>Lophotrochozoa</taxon>
        <taxon>Platyhelminthes</taxon>
        <taxon>Cestoda</taxon>
        <taxon>Eucestoda</taxon>
        <taxon>Cyclophyllidea</taxon>
        <taxon>Taeniidae</taxon>
        <taxon>Echinococcus</taxon>
        <taxon>Echinococcus granulosus group</taxon>
    </lineage>
</organism>
<dbReference type="AlphaFoldDB" id="W6UHC1"/>
<keyword evidence="1" id="KW-0732">Signal</keyword>
<comment type="caution">
    <text evidence="2">The sequence shown here is derived from an EMBL/GenBank/DDBJ whole genome shotgun (WGS) entry which is preliminary data.</text>
</comment>
<evidence type="ECO:0000313" key="2">
    <source>
        <dbReference type="EMBL" id="EUB57462.1"/>
    </source>
</evidence>